<dbReference type="eggNOG" id="COG2267">
    <property type="taxonomic scope" value="Bacteria"/>
</dbReference>
<dbReference type="SUPFAM" id="SSF53474">
    <property type="entry name" value="alpha/beta-Hydrolases"/>
    <property type="match status" value="1"/>
</dbReference>
<protein>
    <submittedName>
        <fullName evidence="2">Probable hydrolase</fullName>
    </submittedName>
</protein>
<dbReference type="PANTHER" id="PTHR43798">
    <property type="entry name" value="MONOACYLGLYCEROL LIPASE"/>
    <property type="match status" value="1"/>
</dbReference>
<dbReference type="EMBL" id="AM167904">
    <property type="protein sequence ID" value="CAJ48355.1"/>
    <property type="molecule type" value="Genomic_DNA"/>
</dbReference>
<dbReference type="ESTHER" id="bora1-q2kwy4">
    <property type="family name" value="6_AlphaBeta_hydrolase"/>
</dbReference>
<dbReference type="AlphaFoldDB" id="Q2KWY4"/>
<dbReference type="STRING" id="360910.BAV0742"/>
<reference evidence="2 3" key="1">
    <citation type="journal article" date="2006" name="J. Bacteriol.">
        <title>Comparison of the genome sequence of the poultry pathogen Bordetella avium with those of B. bronchiseptica, B. pertussis, and B. parapertussis reveals extensive diversity in surface structures associated with host interaction.</title>
        <authorList>
            <person name="Sebaihia M."/>
            <person name="Preston A."/>
            <person name="Maskell D.J."/>
            <person name="Kuzmiak H."/>
            <person name="Connell T.D."/>
            <person name="King N.D."/>
            <person name="Orndorff P.E."/>
            <person name="Miyamoto D.M."/>
            <person name="Thomson N.R."/>
            <person name="Harris D."/>
            <person name="Goble A."/>
            <person name="Lord A."/>
            <person name="Murphy L."/>
            <person name="Quail M.A."/>
            <person name="Rutter S."/>
            <person name="Squares R."/>
            <person name="Squares S."/>
            <person name="Woodward J."/>
            <person name="Parkhill J."/>
            <person name="Temple L.M."/>
        </authorList>
    </citation>
    <scope>NUCLEOTIDE SEQUENCE [LARGE SCALE GENOMIC DNA]</scope>
    <source>
        <strain evidence="2 3">197N</strain>
    </source>
</reference>
<dbReference type="KEGG" id="bav:BAV0742"/>
<dbReference type="Gene3D" id="3.40.50.1820">
    <property type="entry name" value="alpha/beta hydrolase"/>
    <property type="match status" value="1"/>
</dbReference>
<dbReference type="InterPro" id="IPR050266">
    <property type="entry name" value="AB_hydrolase_sf"/>
</dbReference>
<dbReference type="InterPro" id="IPR000073">
    <property type="entry name" value="AB_hydrolase_1"/>
</dbReference>
<evidence type="ECO:0000313" key="2">
    <source>
        <dbReference type="EMBL" id="CAJ48355.1"/>
    </source>
</evidence>
<dbReference type="Proteomes" id="UP000001977">
    <property type="component" value="Chromosome"/>
</dbReference>
<feature type="non-terminal residue" evidence="2">
    <location>
        <position position="1"/>
    </location>
</feature>
<dbReference type="Pfam" id="PF00561">
    <property type="entry name" value="Abhydrolase_1"/>
    <property type="match status" value="1"/>
</dbReference>
<name>Q2KWY4_BORA1</name>
<organism evidence="2 3">
    <name type="scientific">Bordetella avium (strain 197N)</name>
    <dbReference type="NCBI Taxonomy" id="360910"/>
    <lineage>
        <taxon>Bacteria</taxon>
        <taxon>Pseudomonadati</taxon>
        <taxon>Pseudomonadota</taxon>
        <taxon>Betaproteobacteria</taxon>
        <taxon>Burkholderiales</taxon>
        <taxon>Alcaligenaceae</taxon>
        <taxon>Bordetella</taxon>
    </lineage>
</organism>
<dbReference type="PANTHER" id="PTHR43798:SF28">
    <property type="entry name" value="AB HYDROLASE-1 DOMAIN-CONTAINING PROTEIN"/>
    <property type="match status" value="1"/>
</dbReference>
<keyword evidence="2" id="KW-0378">Hydrolase</keyword>
<feature type="domain" description="AB hydrolase-1" evidence="1">
    <location>
        <begin position="47"/>
        <end position="188"/>
    </location>
</feature>
<dbReference type="HOGENOM" id="CLU_020336_26_0_4"/>
<dbReference type="GO" id="GO:0016787">
    <property type="term" value="F:hydrolase activity"/>
    <property type="evidence" value="ECO:0007669"/>
    <property type="project" value="UniProtKB-KW"/>
</dbReference>
<dbReference type="InterPro" id="IPR029058">
    <property type="entry name" value="AB_hydrolase_fold"/>
</dbReference>
<accession>Q2KWY4</accession>
<evidence type="ECO:0000313" key="3">
    <source>
        <dbReference type="Proteomes" id="UP000001977"/>
    </source>
</evidence>
<keyword evidence="3" id="KW-1185">Reference proteome</keyword>
<sequence>VDLWRRRAIILGLSVRGAPMLSIQDHDIDTGQGCLFARSWRTGSALPPLVLLHDSLGCVALWRDFPEQLAQACGRDVIAYDRLGFGQSDPGRITLDFVQREADSGFQALREHLGISAFVALGHSVGGGMGIACAARHAADCQGLITIAAQAFVDERILAGVRQAREGFAQPGQMARLQKYHGDKAAWVLSAWIDTWLSPEFAAWDLDAELRRIGCPVLALHGDQDEYGSPAHAAHIARLTSGRAHVFQGLGHMPHREKPEQVLAEIRGWLEP</sequence>
<dbReference type="GO" id="GO:0016020">
    <property type="term" value="C:membrane"/>
    <property type="evidence" value="ECO:0007669"/>
    <property type="project" value="TreeGrafter"/>
</dbReference>
<gene>
    <name evidence="2" type="ordered locus">BAV0742</name>
</gene>
<evidence type="ECO:0000259" key="1">
    <source>
        <dbReference type="Pfam" id="PF00561"/>
    </source>
</evidence>
<proteinExistence type="predicted"/>